<dbReference type="NCBIfam" id="TIGR02095">
    <property type="entry name" value="glgA"/>
    <property type="match status" value="1"/>
</dbReference>
<dbReference type="PANTHER" id="PTHR45825:SF11">
    <property type="entry name" value="ALPHA AMYLASE DOMAIN-CONTAINING PROTEIN"/>
    <property type="match status" value="1"/>
</dbReference>
<reference evidence="10 11" key="1">
    <citation type="submission" date="2018-09" db="EMBL/GenBank/DDBJ databases">
        <title>Cohnella cavernae sp. nov., isolated from a karst cave.</title>
        <authorList>
            <person name="Zhu H."/>
        </authorList>
    </citation>
    <scope>NUCLEOTIDE SEQUENCE [LARGE SCALE GENOMIC DNA]</scope>
    <source>
        <strain evidence="10 11">K2E09-144</strain>
    </source>
</reference>
<dbReference type="EMBL" id="QXJM01000029">
    <property type="protein sequence ID" value="RIE03989.1"/>
    <property type="molecule type" value="Genomic_DNA"/>
</dbReference>
<comment type="catalytic activity">
    <reaction evidence="1 7">
        <text>[(1-&gt;4)-alpha-D-glucosyl](n) + ADP-alpha-D-glucose = [(1-&gt;4)-alpha-D-glucosyl](n+1) + ADP + H(+)</text>
        <dbReference type="Rhea" id="RHEA:18189"/>
        <dbReference type="Rhea" id="RHEA-COMP:9584"/>
        <dbReference type="Rhea" id="RHEA-COMP:9587"/>
        <dbReference type="ChEBI" id="CHEBI:15378"/>
        <dbReference type="ChEBI" id="CHEBI:15444"/>
        <dbReference type="ChEBI" id="CHEBI:57498"/>
        <dbReference type="ChEBI" id="CHEBI:456216"/>
        <dbReference type="EC" id="2.4.1.21"/>
    </reaction>
</comment>
<keyword evidence="5 7" id="KW-0808">Transferase</keyword>
<dbReference type="RefSeq" id="WP_119148665.1">
    <property type="nucleotide sequence ID" value="NZ_JBHSOV010000006.1"/>
</dbReference>
<comment type="caution">
    <text evidence="7">Lacks conserved residue(s) required for the propagation of feature annotation.</text>
</comment>
<organism evidence="10 11">
    <name type="scientific">Cohnella faecalis</name>
    <dbReference type="NCBI Taxonomy" id="2315694"/>
    <lineage>
        <taxon>Bacteria</taxon>
        <taxon>Bacillati</taxon>
        <taxon>Bacillota</taxon>
        <taxon>Bacilli</taxon>
        <taxon>Bacillales</taxon>
        <taxon>Paenibacillaceae</taxon>
        <taxon>Cohnella</taxon>
    </lineage>
</organism>
<dbReference type="Pfam" id="PF08323">
    <property type="entry name" value="Glyco_transf_5"/>
    <property type="match status" value="1"/>
</dbReference>
<dbReference type="InterPro" id="IPR013534">
    <property type="entry name" value="Starch_synth_cat_dom"/>
</dbReference>
<feature type="domain" description="Glycosyl transferase family 1" evidence="8">
    <location>
        <begin position="291"/>
        <end position="445"/>
    </location>
</feature>
<accession>A0A398CRZ4</accession>
<feature type="domain" description="Starch synthase catalytic" evidence="9">
    <location>
        <begin position="5"/>
        <end position="236"/>
    </location>
</feature>
<dbReference type="Gene3D" id="3.40.50.2000">
    <property type="entry name" value="Glycogen Phosphorylase B"/>
    <property type="match status" value="2"/>
</dbReference>
<evidence type="ECO:0000256" key="6">
    <source>
        <dbReference type="ARBA" id="ARBA00023056"/>
    </source>
</evidence>
<dbReference type="InterPro" id="IPR001296">
    <property type="entry name" value="Glyco_trans_1"/>
</dbReference>
<evidence type="ECO:0000256" key="3">
    <source>
        <dbReference type="ARBA" id="ARBA00010281"/>
    </source>
</evidence>
<evidence type="ECO:0000256" key="2">
    <source>
        <dbReference type="ARBA" id="ARBA00002764"/>
    </source>
</evidence>
<keyword evidence="6 7" id="KW-0320">Glycogen biosynthesis</keyword>
<dbReference type="SUPFAM" id="SSF53756">
    <property type="entry name" value="UDP-Glycosyltransferase/glycogen phosphorylase"/>
    <property type="match status" value="1"/>
</dbReference>
<evidence type="ECO:0000313" key="11">
    <source>
        <dbReference type="Proteomes" id="UP000266340"/>
    </source>
</evidence>
<dbReference type="Pfam" id="PF00534">
    <property type="entry name" value="Glycos_transf_1"/>
    <property type="match status" value="1"/>
</dbReference>
<comment type="caution">
    <text evidence="10">The sequence shown here is derived from an EMBL/GenBank/DDBJ whole genome shotgun (WGS) entry which is preliminary data.</text>
</comment>
<evidence type="ECO:0000256" key="1">
    <source>
        <dbReference type="ARBA" id="ARBA00001478"/>
    </source>
</evidence>
<name>A0A398CRZ4_9BACL</name>
<proteinExistence type="inferred from homology"/>
<dbReference type="HAMAP" id="MF_00484">
    <property type="entry name" value="Glycogen_synth"/>
    <property type="match status" value="1"/>
</dbReference>
<dbReference type="CDD" id="cd03791">
    <property type="entry name" value="GT5_Glycogen_synthase_DULL1-like"/>
    <property type="match status" value="1"/>
</dbReference>
<comment type="pathway">
    <text evidence="7">Glycan biosynthesis; glycogen biosynthesis.</text>
</comment>
<dbReference type="PANTHER" id="PTHR45825">
    <property type="entry name" value="GRANULE-BOUND STARCH SYNTHASE 1, CHLOROPLASTIC/AMYLOPLASTIC"/>
    <property type="match status" value="1"/>
</dbReference>
<dbReference type="GO" id="GO:0004373">
    <property type="term" value="F:alpha-1,4-glucan glucosyltransferase (UDP-glucose donor) activity"/>
    <property type="evidence" value="ECO:0007669"/>
    <property type="project" value="InterPro"/>
</dbReference>
<keyword evidence="4 7" id="KW-0328">Glycosyltransferase</keyword>
<dbReference type="AlphaFoldDB" id="A0A398CRZ4"/>
<evidence type="ECO:0000256" key="4">
    <source>
        <dbReference type="ARBA" id="ARBA00022676"/>
    </source>
</evidence>
<gene>
    <name evidence="7" type="primary">glgA</name>
    <name evidence="10" type="ORF">D3H35_08505</name>
</gene>
<keyword evidence="11" id="KW-1185">Reference proteome</keyword>
<protein>
    <recommendedName>
        <fullName evidence="7">Glycogen synthase</fullName>
        <ecNumber evidence="7">2.4.1.21</ecNumber>
    </recommendedName>
    <alternativeName>
        <fullName evidence="7">Starch [bacterial glycogen] synthase</fullName>
    </alternativeName>
</protein>
<comment type="function">
    <text evidence="2 7">Synthesizes alpha-1,4-glucan chains using ADP-glucose.</text>
</comment>
<dbReference type="Proteomes" id="UP000266340">
    <property type="component" value="Unassembled WGS sequence"/>
</dbReference>
<evidence type="ECO:0000259" key="9">
    <source>
        <dbReference type="Pfam" id="PF08323"/>
    </source>
</evidence>
<evidence type="ECO:0000313" key="10">
    <source>
        <dbReference type="EMBL" id="RIE03989.1"/>
    </source>
</evidence>
<dbReference type="GO" id="GO:0005978">
    <property type="term" value="P:glycogen biosynthetic process"/>
    <property type="evidence" value="ECO:0007669"/>
    <property type="project" value="UniProtKB-UniRule"/>
</dbReference>
<dbReference type="EC" id="2.4.1.21" evidence="7"/>
<evidence type="ECO:0000259" key="8">
    <source>
        <dbReference type="Pfam" id="PF00534"/>
    </source>
</evidence>
<evidence type="ECO:0000256" key="5">
    <source>
        <dbReference type="ARBA" id="ARBA00022679"/>
    </source>
</evidence>
<dbReference type="GO" id="GO:0009011">
    <property type="term" value="F:alpha-1,4-glucan glucosyltransferase (ADP-glucose donor) activity"/>
    <property type="evidence" value="ECO:0007669"/>
    <property type="project" value="UniProtKB-UniRule"/>
</dbReference>
<sequence length="476" mass="54001">MEKSVLFVTSQLYPYTTGTMGVFNFSLPKHLIGLGWDARVIVPRIPNPYKEYPADIRVAASLDIPMGERSYECDIEFGSYDGVPVYFVNAPAYFGRKELYGHEDEAERFGYFCKAVLEALPQAGFRPSILHIQDWHTGLIPFLLRTKYKEEPFYEGVKTLLTVHNLGYQGVFDKENASLLDVPWEKWVENGADYYDQISFMKAGLLHADSLTTVSPTYAKEIATEQYGSTLEATVQRRSNDLYGILCGLDTEINNPAADVRIHARYDENSPELKLANKRALQQALGFPQRDDVPIVSLFSRLKTEKGLDLVMSAFEDLMRLDLQFVIVSNGDAVYEEFFRRAAIRHPDRFAFVLYDNDFAYQAYAGADLFLMPSGYEPCGIGQLIALRYGAVPIVRQVGGLNDSIRPFDEATGAGNGFVFKPYHPRVMLYAIRKALEAYKRPDTWRTLVTNGMSENHGWPVYVKQYADVYERMLVG</sequence>
<comment type="similarity">
    <text evidence="3 7">Belongs to the glycosyltransferase 1 family. Bacterial/plant glycogen synthase subfamily.</text>
</comment>
<dbReference type="InterPro" id="IPR011835">
    <property type="entry name" value="GS/SS"/>
</dbReference>
<dbReference type="UniPathway" id="UPA00164"/>
<dbReference type="OrthoDB" id="9808590at2"/>
<evidence type="ECO:0000256" key="7">
    <source>
        <dbReference type="HAMAP-Rule" id="MF_00484"/>
    </source>
</evidence>